<accession>K1PPH2</accession>
<name>K1PPH2_MAGGI</name>
<feature type="compositionally biased region" description="Acidic residues" evidence="1">
    <location>
        <begin position="94"/>
        <end position="106"/>
    </location>
</feature>
<protein>
    <submittedName>
        <fullName evidence="2">Uncharacterized protein</fullName>
    </submittedName>
</protein>
<evidence type="ECO:0000313" key="2">
    <source>
        <dbReference type="EMBL" id="EKC26037.1"/>
    </source>
</evidence>
<feature type="compositionally biased region" description="Acidic residues" evidence="1">
    <location>
        <begin position="32"/>
        <end position="54"/>
    </location>
</feature>
<organism evidence="2">
    <name type="scientific">Magallana gigas</name>
    <name type="common">Pacific oyster</name>
    <name type="synonym">Crassostrea gigas</name>
    <dbReference type="NCBI Taxonomy" id="29159"/>
    <lineage>
        <taxon>Eukaryota</taxon>
        <taxon>Metazoa</taxon>
        <taxon>Spiralia</taxon>
        <taxon>Lophotrochozoa</taxon>
        <taxon>Mollusca</taxon>
        <taxon>Bivalvia</taxon>
        <taxon>Autobranchia</taxon>
        <taxon>Pteriomorphia</taxon>
        <taxon>Ostreida</taxon>
        <taxon>Ostreoidea</taxon>
        <taxon>Ostreidae</taxon>
        <taxon>Magallana</taxon>
    </lineage>
</organism>
<dbReference type="EMBL" id="JH817774">
    <property type="protein sequence ID" value="EKC26037.1"/>
    <property type="molecule type" value="Genomic_DNA"/>
</dbReference>
<feature type="region of interest" description="Disordered" evidence="1">
    <location>
        <begin position="1"/>
        <end position="126"/>
    </location>
</feature>
<sequence>MDEDTDHKLPNLKICIENTESDDERRDRVAVSEDEELDYNEEVESSGSSEEDNVEFNVRLGNRKKSGDKGSRLDSKLLKTREDSRVIKSKSESEEGEINDSSDDSPVEFNVRLGELSSHSSRPKVT</sequence>
<dbReference type="HOGENOM" id="CLU_1983703_0_0_1"/>
<reference evidence="2" key="1">
    <citation type="journal article" date="2012" name="Nature">
        <title>The oyster genome reveals stress adaptation and complexity of shell formation.</title>
        <authorList>
            <person name="Zhang G."/>
            <person name="Fang X."/>
            <person name="Guo X."/>
            <person name="Li L."/>
            <person name="Luo R."/>
            <person name="Xu F."/>
            <person name="Yang P."/>
            <person name="Zhang L."/>
            <person name="Wang X."/>
            <person name="Qi H."/>
            <person name="Xiong Z."/>
            <person name="Que H."/>
            <person name="Xie Y."/>
            <person name="Holland P.W."/>
            <person name="Paps J."/>
            <person name="Zhu Y."/>
            <person name="Wu F."/>
            <person name="Chen Y."/>
            <person name="Wang J."/>
            <person name="Peng C."/>
            <person name="Meng J."/>
            <person name="Yang L."/>
            <person name="Liu J."/>
            <person name="Wen B."/>
            <person name="Zhang N."/>
            <person name="Huang Z."/>
            <person name="Zhu Q."/>
            <person name="Feng Y."/>
            <person name="Mount A."/>
            <person name="Hedgecock D."/>
            <person name="Xu Z."/>
            <person name="Liu Y."/>
            <person name="Domazet-Loso T."/>
            <person name="Du Y."/>
            <person name="Sun X."/>
            <person name="Zhang S."/>
            <person name="Liu B."/>
            <person name="Cheng P."/>
            <person name="Jiang X."/>
            <person name="Li J."/>
            <person name="Fan D."/>
            <person name="Wang W."/>
            <person name="Fu W."/>
            <person name="Wang T."/>
            <person name="Wang B."/>
            <person name="Zhang J."/>
            <person name="Peng Z."/>
            <person name="Li Y."/>
            <person name="Li N."/>
            <person name="Wang J."/>
            <person name="Chen M."/>
            <person name="He Y."/>
            <person name="Tan F."/>
            <person name="Song X."/>
            <person name="Zheng Q."/>
            <person name="Huang R."/>
            <person name="Yang H."/>
            <person name="Du X."/>
            <person name="Chen L."/>
            <person name="Yang M."/>
            <person name="Gaffney P.M."/>
            <person name="Wang S."/>
            <person name="Luo L."/>
            <person name="She Z."/>
            <person name="Ming Y."/>
            <person name="Huang W."/>
            <person name="Zhang S."/>
            <person name="Huang B."/>
            <person name="Zhang Y."/>
            <person name="Qu T."/>
            <person name="Ni P."/>
            <person name="Miao G."/>
            <person name="Wang J."/>
            <person name="Wang Q."/>
            <person name="Steinberg C.E."/>
            <person name="Wang H."/>
            <person name="Li N."/>
            <person name="Qian L."/>
            <person name="Zhang G."/>
            <person name="Li Y."/>
            <person name="Yang H."/>
            <person name="Liu X."/>
            <person name="Wang J."/>
            <person name="Yin Y."/>
            <person name="Wang J."/>
        </authorList>
    </citation>
    <scope>NUCLEOTIDE SEQUENCE [LARGE SCALE GENOMIC DNA]</scope>
    <source>
        <strain evidence="2">05x7-T-G4-1.051#20</strain>
    </source>
</reference>
<evidence type="ECO:0000256" key="1">
    <source>
        <dbReference type="SAM" id="MobiDB-lite"/>
    </source>
</evidence>
<proteinExistence type="predicted"/>
<feature type="compositionally biased region" description="Basic and acidic residues" evidence="1">
    <location>
        <begin position="65"/>
        <end position="93"/>
    </location>
</feature>
<dbReference type="AlphaFoldDB" id="K1PPH2"/>
<gene>
    <name evidence="2" type="ORF">CGI_10000282</name>
</gene>
<dbReference type="InParanoid" id="K1PPH2"/>